<comment type="caution">
    <text evidence="1">The sequence shown here is derived from an EMBL/GenBank/DDBJ whole genome shotgun (WGS) entry which is preliminary data.</text>
</comment>
<name>A0ABP9S283_9ACTN</name>
<dbReference type="EMBL" id="BAABJQ010000013">
    <property type="protein sequence ID" value="GAA5189968.1"/>
    <property type="molecule type" value="Genomic_DNA"/>
</dbReference>
<keyword evidence="2" id="KW-1185">Reference proteome</keyword>
<dbReference type="Proteomes" id="UP001501570">
    <property type="component" value="Unassembled WGS sequence"/>
</dbReference>
<protein>
    <submittedName>
        <fullName evidence="1">Uncharacterized protein</fullName>
    </submittedName>
</protein>
<evidence type="ECO:0000313" key="1">
    <source>
        <dbReference type="EMBL" id="GAA5189968.1"/>
    </source>
</evidence>
<evidence type="ECO:0000313" key="2">
    <source>
        <dbReference type="Proteomes" id="UP001501570"/>
    </source>
</evidence>
<organism evidence="1 2">
    <name type="scientific">Rugosimonospora acidiphila</name>
    <dbReference type="NCBI Taxonomy" id="556531"/>
    <lineage>
        <taxon>Bacteria</taxon>
        <taxon>Bacillati</taxon>
        <taxon>Actinomycetota</taxon>
        <taxon>Actinomycetes</taxon>
        <taxon>Micromonosporales</taxon>
        <taxon>Micromonosporaceae</taxon>
        <taxon>Rugosimonospora</taxon>
    </lineage>
</organism>
<sequence length="97" mass="10234">MSPGSGRSYGPPRTGSSQAGVSVWWSDWLAWSIDTVYLPRMTAWRTLPGAALHCTALHCTALRDPTRHSVAWGGAAGGAGVDSVVVEGVWRQVQGVA</sequence>
<reference evidence="2" key="1">
    <citation type="journal article" date="2019" name="Int. J. Syst. Evol. Microbiol.">
        <title>The Global Catalogue of Microorganisms (GCM) 10K type strain sequencing project: providing services to taxonomists for standard genome sequencing and annotation.</title>
        <authorList>
            <consortium name="The Broad Institute Genomics Platform"/>
            <consortium name="The Broad Institute Genome Sequencing Center for Infectious Disease"/>
            <person name="Wu L."/>
            <person name="Ma J."/>
        </authorList>
    </citation>
    <scope>NUCLEOTIDE SEQUENCE [LARGE SCALE GENOMIC DNA]</scope>
    <source>
        <strain evidence="2">JCM 18304</strain>
    </source>
</reference>
<accession>A0ABP9S283</accession>
<proteinExistence type="predicted"/>
<gene>
    <name evidence="1" type="ORF">GCM10023322_43940</name>
</gene>